<dbReference type="EMBL" id="CP118710">
    <property type="protein sequence ID" value="WGK84094.1"/>
    <property type="molecule type" value="Genomic_DNA"/>
</dbReference>
<reference evidence="2" key="1">
    <citation type="submission" date="2022-02" db="EMBL/GenBank/DDBJ databases">
        <title>Emergence and expansion in Europe of a Vibrio aestuarianus clonal complex pathogenic for oysters.</title>
        <authorList>
            <person name="Mesnil A."/>
            <person name="Travers M.-A."/>
        </authorList>
    </citation>
    <scope>NUCLEOTIDE SEQUENCE</scope>
    <source>
        <strain evidence="2">U29</strain>
    </source>
</reference>
<dbReference type="AlphaFoldDB" id="A0AAX3UBE6"/>
<dbReference type="SMART" id="SM00671">
    <property type="entry name" value="SEL1"/>
    <property type="match status" value="2"/>
</dbReference>
<organism evidence="2 3">
    <name type="scientific">Vibrio aestuarianus</name>
    <dbReference type="NCBI Taxonomy" id="28171"/>
    <lineage>
        <taxon>Bacteria</taxon>
        <taxon>Pseudomonadati</taxon>
        <taxon>Pseudomonadota</taxon>
        <taxon>Gammaproteobacteria</taxon>
        <taxon>Vibrionales</taxon>
        <taxon>Vibrionaceae</taxon>
        <taxon>Vibrio</taxon>
    </lineage>
</organism>
<gene>
    <name evidence="2" type="ORF">PYE51_14085</name>
</gene>
<keyword evidence="1" id="KW-0732">Signal</keyword>
<proteinExistence type="predicted"/>
<evidence type="ECO:0000313" key="3">
    <source>
        <dbReference type="Proteomes" id="UP001239257"/>
    </source>
</evidence>
<dbReference type="PANTHER" id="PTHR11102:SF160">
    <property type="entry name" value="ERAD-ASSOCIATED E3 UBIQUITIN-PROTEIN LIGASE COMPONENT HRD3"/>
    <property type="match status" value="1"/>
</dbReference>
<dbReference type="PANTHER" id="PTHR11102">
    <property type="entry name" value="SEL-1-LIKE PROTEIN"/>
    <property type="match status" value="1"/>
</dbReference>
<dbReference type="InterPro" id="IPR011990">
    <property type="entry name" value="TPR-like_helical_dom_sf"/>
</dbReference>
<dbReference type="Gene3D" id="1.25.40.10">
    <property type="entry name" value="Tetratricopeptide repeat domain"/>
    <property type="match status" value="1"/>
</dbReference>
<dbReference type="InterPro" id="IPR050767">
    <property type="entry name" value="Sel1_AlgK"/>
</dbReference>
<dbReference type="RefSeq" id="WP_301068080.1">
    <property type="nucleotide sequence ID" value="NZ_CP118710.1"/>
</dbReference>
<dbReference type="InterPro" id="IPR006597">
    <property type="entry name" value="Sel1-like"/>
</dbReference>
<dbReference type="PROSITE" id="PS51257">
    <property type="entry name" value="PROKAR_LIPOPROTEIN"/>
    <property type="match status" value="1"/>
</dbReference>
<evidence type="ECO:0000313" key="2">
    <source>
        <dbReference type="EMBL" id="WGK84094.1"/>
    </source>
</evidence>
<dbReference type="SUPFAM" id="SSF81901">
    <property type="entry name" value="HCP-like"/>
    <property type="match status" value="1"/>
</dbReference>
<feature type="signal peptide" evidence="1">
    <location>
        <begin position="1"/>
        <end position="23"/>
    </location>
</feature>
<accession>A0AAX3UBE6</accession>
<dbReference type="Proteomes" id="UP001239257">
    <property type="component" value="Chromosome 2"/>
</dbReference>
<evidence type="ECO:0000256" key="1">
    <source>
        <dbReference type="SAM" id="SignalP"/>
    </source>
</evidence>
<sequence length="349" mass="40602">MTLYLNRLVRLVLLLSVMVGLVACKPNPQDDIALFQPFITENVNKKSADPYISSTVKPGDKMYEILVNIQHGDTKSAYEKLMILVDKNDYEAQFWVAKMIYQASVKSIPRAINLYELSANQGNPYAYYELSPLGKGCLAYFGKKTCTEDNFTKAIELFKRLAKQGDLRAQYFLLKQQQLDQSKETRAQYIQEVIRFSQAHYYQPLMDYVNTILVRPQGKDKYEAKTPEQYELAINLLTIASNNNYIPALKRRLEVDVDEEKFNQLMEQLTRLGSTFEIYENYFNSLDEYERYYNSTLFKRLTGDNKLSSSYKATDKEESIVSEKIEKIISYMTPMVYIDGFTSRDDWVD</sequence>
<feature type="chain" id="PRO_5043433016" evidence="1">
    <location>
        <begin position="24"/>
        <end position="349"/>
    </location>
</feature>
<name>A0AAX3UBE6_9VIBR</name>
<protein>
    <submittedName>
        <fullName evidence="2">Sel1 repeat family protein</fullName>
    </submittedName>
</protein>